<dbReference type="Gene3D" id="2.10.70.10">
    <property type="entry name" value="Complement Module, domain 1"/>
    <property type="match status" value="1"/>
</dbReference>
<dbReference type="InterPro" id="IPR013783">
    <property type="entry name" value="Ig-like_fold"/>
</dbReference>
<evidence type="ECO:0000256" key="5">
    <source>
        <dbReference type="ARBA" id="ARBA00023136"/>
    </source>
</evidence>
<dbReference type="GO" id="GO:0016020">
    <property type="term" value="C:membrane"/>
    <property type="evidence" value="ECO:0007669"/>
    <property type="project" value="UniProtKB-SubCell"/>
</dbReference>
<feature type="transmembrane region" description="Helical" evidence="7">
    <location>
        <begin position="1080"/>
        <end position="1100"/>
    </location>
</feature>
<evidence type="ECO:0000256" key="8">
    <source>
        <dbReference type="SAM" id="SignalP"/>
    </source>
</evidence>
<dbReference type="Pfam" id="PF23334">
    <property type="entry name" value="VWC2L_2nd"/>
    <property type="match status" value="1"/>
</dbReference>
<protein>
    <submittedName>
        <fullName evidence="13">Adhesion G-protein coupled receptor G6</fullName>
    </submittedName>
</protein>
<feature type="transmembrane region" description="Helical" evidence="7">
    <location>
        <begin position="1033"/>
        <end position="1059"/>
    </location>
</feature>
<evidence type="ECO:0000256" key="1">
    <source>
        <dbReference type="ARBA" id="ARBA00004141"/>
    </source>
</evidence>
<feature type="transmembrane region" description="Helical" evidence="7">
    <location>
        <begin position="893"/>
        <end position="915"/>
    </location>
</feature>
<dbReference type="OrthoDB" id="10037534at2759"/>
<dbReference type="SUPFAM" id="SSF81321">
    <property type="entry name" value="Family A G protein-coupled receptor-like"/>
    <property type="match status" value="1"/>
</dbReference>
<comment type="similarity">
    <text evidence="2">Belongs to the G-protein coupled receptor 2 family. Adhesion G-protein coupled receptor (ADGR) subfamily.</text>
</comment>
<dbReference type="PANTHER" id="PTHR47767">
    <property type="entry name" value="ADHESION G PROTEIN-COUPLED RECEPTOR G7"/>
    <property type="match status" value="1"/>
</dbReference>
<evidence type="ECO:0000256" key="3">
    <source>
        <dbReference type="ARBA" id="ARBA00022692"/>
    </source>
</evidence>
<proteinExistence type="inferred from homology"/>
<dbReference type="EMBL" id="JAIZAY010000023">
    <property type="protein sequence ID" value="KAJ8019714.1"/>
    <property type="molecule type" value="Genomic_DNA"/>
</dbReference>
<feature type="domain" description="G-protein coupled receptors family 2 profile 2" evidence="11">
    <location>
        <begin position="891"/>
        <end position="1131"/>
    </location>
</feature>
<dbReference type="SMART" id="SM00409">
    <property type="entry name" value="IG"/>
    <property type="match status" value="1"/>
</dbReference>
<sequence length="1160" mass="129854">MKILFIILLLASTSLATSATDREDVEYQDESFSTSDGSFSQSASFSTYDHRLPCFFRGTFYSHGRIWHESPCIKCRCSNGTTSCHVESCETELLCEAAEAVVEEGQCCPHCLHSNPSSNCSFRGAIYQPKQRVHLDPCTVCTCEIHGNMKCHIDACVSETECNSAEIVVHPDVCCPMCPYKLVVEGVRISHDKENSLREDTLNTVRFSVHVAVNKKKSSRSVKGEHMWRLSAWISENKDGFGPRMFYQPNIFNEQHAAKSFHRQDTARFKFFGLRYRIEHGEDPPGSYLCVEFDKGKYPRPLYNLSFTFYPLDEKRENLVGCIAIRTLTGLALDFDPDLKSDHFFQKNVGDSISFSCNVTNAHTILWKHSSWAKTESVSSNSTFRIDNITLEDQGSYYCVAKGHGQHVRSAKQVVIIPDLVQFLLRIEVNTSSPSSQQEVGLYQQNIVSQMEKAHILANPINTSSDTTLTIYVGKTLKSGQELDTIIDAIWKIIKQNNNSDVIVRLDGLSFCSNDVDETEAGNLSFARANVNSQAISNEVCLVPSKLPRGTRRCDGDLVTAAVWKDVQIHNCFSSSSKEETDRLIDSYFEIMENHLVTENNATVVSRDLLDIATAATTFRTEEITKMVPVLEQVSSANSADPMVASNMLQVVDRIINAAAKTVSGKKLPPATSSIILHSIELQLEHIQKSGINFSFSLPNIETKVVQVSNLNETFSFTVYPLSTKRAQNVSKDLVNMTMAEQIPDCTKGASMDIPVAVMNLPFNGHNQKVFPVTLTSYQNAVLFNDEKSTKKNKMLDSIIISASTSFKVENLPNGSFIRTSFSPLKVNDLQHSCVFWDYHLYKESGGWSSEGCHHKKVNDSHAHICECNHLTNFAVLMMEELTNDMKNRVSEIFVVVGCVIAIIILAVTICIYVAVRELRNGMPHQITLNLCIAFLALYCCFLLGKGRADQNPGCVILSGLTHYFCITSVAWTTVEATTMYFFEYVTIQSGYILVPALVTAWGLPFILVTLSVTIATDSYAHGDYCLPSFSSVVFYISLLGVVSLLLTYNAVIYFLSFWKLKFINKNTPDFPHEKISRRLQTSCLIFFLFGLSWLFGFLAVGGSSAIYGILFCLFSLMLGFCIFLQHCLRQEAVHDAWKRLIKVEVGERGRIGSDLMQMH</sequence>
<dbReference type="InterPro" id="IPR017981">
    <property type="entry name" value="GPCR_2-like_7TM"/>
</dbReference>
<evidence type="ECO:0000256" key="7">
    <source>
        <dbReference type="SAM" id="Phobius"/>
    </source>
</evidence>
<evidence type="ECO:0000256" key="4">
    <source>
        <dbReference type="ARBA" id="ARBA00022989"/>
    </source>
</evidence>
<accession>A0A9Q1BC31</accession>
<evidence type="ECO:0000259" key="12">
    <source>
        <dbReference type="PROSITE" id="PS50835"/>
    </source>
</evidence>
<dbReference type="AlphaFoldDB" id="A0A9Q1BC31"/>
<feature type="domain" description="VWFC" evidence="9">
    <location>
        <begin position="52"/>
        <end position="112"/>
    </location>
</feature>
<keyword evidence="13" id="KW-0675">Receptor</keyword>
<dbReference type="Pfam" id="PF00002">
    <property type="entry name" value="7tm_2"/>
    <property type="match status" value="1"/>
</dbReference>
<dbReference type="SMART" id="SM00214">
    <property type="entry name" value="VWC"/>
    <property type="match status" value="2"/>
</dbReference>
<dbReference type="SMART" id="SM00408">
    <property type="entry name" value="IGc2"/>
    <property type="match status" value="1"/>
</dbReference>
<keyword evidence="6" id="KW-1015">Disulfide bond</keyword>
<keyword evidence="4 7" id="KW-1133">Transmembrane helix</keyword>
<feature type="transmembrane region" description="Helical" evidence="7">
    <location>
        <begin position="927"/>
        <end position="945"/>
    </location>
</feature>
<evidence type="ECO:0000259" key="10">
    <source>
        <dbReference type="PROSITE" id="PS50221"/>
    </source>
</evidence>
<dbReference type="InterPro" id="IPR003598">
    <property type="entry name" value="Ig_sub2"/>
</dbReference>
<dbReference type="InterPro" id="IPR000203">
    <property type="entry name" value="GPS"/>
</dbReference>
<feature type="signal peptide" evidence="8">
    <location>
        <begin position="1"/>
        <end position="16"/>
    </location>
</feature>
<dbReference type="InterPro" id="IPR057244">
    <property type="entry name" value="GAIN_B"/>
</dbReference>
<evidence type="ECO:0000256" key="6">
    <source>
        <dbReference type="ARBA" id="ARBA00023157"/>
    </source>
</evidence>
<dbReference type="Pfam" id="PF01825">
    <property type="entry name" value="GPS"/>
    <property type="match status" value="1"/>
</dbReference>
<dbReference type="InterPro" id="IPR003599">
    <property type="entry name" value="Ig_sub"/>
</dbReference>
<feature type="domain" description="GAIN-B" evidence="10">
    <location>
        <begin position="726"/>
        <end position="884"/>
    </location>
</feature>
<dbReference type="PROSITE" id="PS50221">
    <property type="entry name" value="GAIN_B"/>
    <property type="match status" value="1"/>
</dbReference>
<dbReference type="PROSITE" id="PS50261">
    <property type="entry name" value="G_PROTEIN_RECEP_F2_4"/>
    <property type="match status" value="1"/>
</dbReference>
<gene>
    <name evidence="13" type="ORF">HOLleu_41402</name>
</gene>
<dbReference type="PANTHER" id="PTHR47767:SF1">
    <property type="entry name" value="ADHESION G PROTEIN-COUPLED RECEPTOR G7"/>
    <property type="match status" value="1"/>
</dbReference>
<dbReference type="GO" id="GO:0004930">
    <property type="term" value="F:G protein-coupled receptor activity"/>
    <property type="evidence" value="ECO:0007669"/>
    <property type="project" value="InterPro"/>
</dbReference>
<name>A0A9Q1BC31_HOLLE</name>
<feature type="transmembrane region" description="Helical" evidence="7">
    <location>
        <begin position="957"/>
        <end position="983"/>
    </location>
</feature>
<dbReference type="Gene3D" id="6.20.200.20">
    <property type="match status" value="1"/>
</dbReference>
<dbReference type="PROSITE" id="PS50835">
    <property type="entry name" value="IG_LIKE"/>
    <property type="match status" value="1"/>
</dbReference>
<evidence type="ECO:0000313" key="14">
    <source>
        <dbReference type="Proteomes" id="UP001152320"/>
    </source>
</evidence>
<feature type="domain" description="VWFC" evidence="9">
    <location>
        <begin position="118"/>
        <end position="179"/>
    </location>
</feature>
<comment type="caution">
    <text evidence="13">The sequence shown here is derived from an EMBL/GenBank/DDBJ whole genome shotgun (WGS) entry which is preliminary data.</text>
</comment>
<comment type="subcellular location">
    <subcellularLocation>
        <location evidence="1">Membrane</location>
        <topology evidence="1">Multi-pass membrane protein</topology>
    </subcellularLocation>
</comment>
<feature type="chain" id="PRO_5040301542" evidence="8">
    <location>
        <begin position="17"/>
        <end position="1160"/>
    </location>
</feature>
<keyword evidence="5 7" id="KW-0472">Membrane</keyword>
<dbReference type="GO" id="GO:0007166">
    <property type="term" value="P:cell surface receptor signaling pathway"/>
    <property type="evidence" value="ECO:0007669"/>
    <property type="project" value="InterPro"/>
</dbReference>
<organism evidence="13 14">
    <name type="scientific">Holothuria leucospilota</name>
    <name type="common">Black long sea cucumber</name>
    <name type="synonym">Mertensiothuria leucospilota</name>
    <dbReference type="NCBI Taxonomy" id="206669"/>
    <lineage>
        <taxon>Eukaryota</taxon>
        <taxon>Metazoa</taxon>
        <taxon>Echinodermata</taxon>
        <taxon>Eleutherozoa</taxon>
        <taxon>Echinozoa</taxon>
        <taxon>Holothuroidea</taxon>
        <taxon>Aspidochirotacea</taxon>
        <taxon>Aspidochirotida</taxon>
        <taxon>Holothuriidae</taxon>
        <taxon>Holothuria</taxon>
    </lineage>
</organism>
<dbReference type="SMART" id="SM00303">
    <property type="entry name" value="GPS"/>
    <property type="match status" value="1"/>
</dbReference>
<dbReference type="Pfam" id="PF00093">
    <property type="entry name" value="VWC"/>
    <property type="match status" value="1"/>
</dbReference>
<dbReference type="PROSITE" id="PS01208">
    <property type="entry name" value="VWFC_1"/>
    <property type="match status" value="1"/>
</dbReference>
<dbReference type="PROSITE" id="PS50184">
    <property type="entry name" value="VWFC_2"/>
    <property type="match status" value="2"/>
</dbReference>
<dbReference type="SUPFAM" id="SSF57603">
    <property type="entry name" value="FnI-like domain"/>
    <property type="match status" value="2"/>
</dbReference>
<dbReference type="InterPro" id="IPR046338">
    <property type="entry name" value="GAIN_dom_sf"/>
</dbReference>
<dbReference type="Proteomes" id="UP001152320">
    <property type="component" value="Chromosome 23"/>
</dbReference>
<evidence type="ECO:0000256" key="2">
    <source>
        <dbReference type="ARBA" id="ARBA00007343"/>
    </source>
</evidence>
<keyword evidence="8" id="KW-0732">Signal</keyword>
<dbReference type="SUPFAM" id="SSF48726">
    <property type="entry name" value="Immunoglobulin"/>
    <property type="match status" value="1"/>
</dbReference>
<dbReference type="InterPro" id="IPR001007">
    <property type="entry name" value="VWF_dom"/>
</dbReference>
<keyword evidence="14" id="KW-1185">Reference proteome</keyword>
<dbReference type="InterPro" id="IPR053066">
    <property type="entry name" value="ADGR_G7"/>
</dbReference>
<dbReference type="Gene3D" id="1.20.1070.10">
    <property type="entry name" value="Rhodopsin 7-helix transmembrane proteins"/>
    <property type="match status" value="1"/>
</dbReference>
<dbReference type="InterPro" id="IPR036179">
    <property type="entry name" value="Ig-like_dom_sf"/>
</dbReference>
<feature type="transmembrane region" description="Helical" evidence="7">
    <location>
        <begin position="1106"/>
        <end position="1125"/>
    </location>
</feature>
<dbReference type="Gene3D" id="2.60.40.10">
    <property type="entry name" value="Immunoglobulins"/>
    <property type="match status" value="1"/>
</dbReference>
<feature type="domain" description="Ig-like" evidence="12">
    <location>
        <begin position="337"/>
        <end position="415"/>
    </location>
</feature>
<keyword evidence="3 7" id="KW-0812">Transmembrane</keyword>
<dbReference type="InterPro" id="IPR000832">
    <property type="entry name" value="GPCR_2_secretin-like"/>
</dbReference>
<reference evidence="13" key="1">
    <citation type="submission" date="2021-10" db="EMBL/GenBank/DDBJ databases">
        <title>Tropical sea cucumber genome reveals ecological adaptation and Cuvierian tubules defense mechanism.</title>
        <authorList>
            <person name="Chen T."/>
        </authorList>
    </citation>
    <scope>NUCLEOTIDE SEQUENCE</scope>
    <source>
        <strain evidence="13">Nanhai2018</strain>
        <tissue evidence="13">Muscle</tissue>
    </source>
</reference>
<feature type="transmembrane region" description="Helical" evidence="7">
    <location>
        <begin position="992"/>
        <end position="1013"/>
    </location>
</feature>
<dbReference type="Pfam" id="PF13927">
    <property type="entry name" value="Ig_3"/>
    <property type="match status" value="1"/>
</dbReference>
<dbReference type="InterPro" id="IPR007110">
    <property type="entry name" value="Ig-like_dom"/>
</dbReference>
<evidence type="ECO:0000259" key="11">
    <source>
        <dbReference type="PROSITE" id="PS50261"/>
    </source>
</evidence>
<evidence type="ECO:0000259" key="9">
    <source>
        <dbReference type="PROSITE" id="PS50184"/>
    </source>
</evidence>
<dbReference type="Gene3D" id="2.60.220.50">
    <property type="match status" value="1"/>
</dbReference>
<evidence type="ECO:0000313" key="13">
    <source>
        <dbReference type="EMBL" id="KAJ8019714.1"/>
    </source>
</evidence>